<protein>
    <submittedName>
        <fullName evidence="1">Uncharacterized protein</fullName>
    </submittedName>
</protein>
<dbReference type="OrthoDB" id="10619379at2759"/>
<gene>
    <name evidence="1" type="ORF">PNOK_0631200</name>
</gene>
<dbReference type="InParanoid" id="A0A286UE00"/>
<reference evidence="1 2" key="1">
    <citation type="journal article" date="2017" name="Mol. Ecol.">
        <title>Comparative and population genomic landscape of Phellinus noxius: A hypervariable fungus causing root rot in trees.</title>
        <authorList>
            <person name="Chung C.L."/>
            <person name="Lee T.J."/>
            <person name="Akiba M."/>
            <person name="Lee H.H."/>
            <person name="Kuo T.H."/>
            <person name="Liu D."/>
            <person name="Ke H.M."/>
            <person name="Yokoi T."/>
            <person name="Roa M.B."/>
            <person name="Lu M.J."/>
            <person name="Chang Y.Y."/>
            <person name="Ann P.J."/>
            <person name="Tsai J.N."/>
            <person name="Chen C.Y."/>
            <person name="Tzean S.S."/>
            <person name="Ota Y."/>
            <person name="Hattori T."/>
            <person name="Sahashi N."/>
            <person name="Liou R.F."/>
            <person name="Kikuchi T."/>
            <person name="Tsai I.J."/>
        </authorList>
    </citation>
    <scope>NUCLEOTIDE SEQUENCE [LARGE SCALE GENOMIC DNA]</scope>
    <source>
        <strain evidence="1 2">FFPRI411160</strain>
    </source>
</reference>
<comment type="caution">
    <text evidence="1">The sequence shown here is derived from an EMBL/GenBank/DDBJ whole genome shotgun (WGS) entry which is preliminary data.</text>
</comment>
<name>A0A286UE00_9AGAM</name>
<dbReference type="EMBL" id="NBII01000006">
    <property type="protein sequence ID" value="PAV17826.1"/>
    <property type="molecule type" value="Genomic_DNA"/>
</dbReference>
<dbReference type="AlphaFoldDB" id="A0A286UE00"/>
<evidence type="ECO:0000313" key="2">
    <source>
        <dbReference type="Proteomes" id="UP000217199"/>
    </source>
</evidence>
<proteinExistence type="predicted"/>
<dbReference type="Proteomes" id="UP000217199">
    <property type="component" value="Unassembled WGS sequence"/>
</dbReference>
<accession>A0A286UE00</accession>
<sequence length="144" mass="16293">MRLVSRYIRWSRSGHANIARNLSDFIDKNPEATKILGEAEANEKQNIDYVEKLQFLLDSHGLDWIVKSQDSNSRKMASIEILATGLTQSKYETIGRFATGFSASDVARTLFNDWSTHPEALFVMQAGRGAWDLETKNIQADRQA</sequence>
<evidence type="ECO:0000313" key="1">
    <source>
        <dbReference type="EMBL" id="PAV17826.1"/>
    </source>
</evidence>
<keyword evidence="2" id="KW-1185">Reference proteome</keyword>
<organism evidence="1 2">
    <name type="scientific">Pyrrhoderma noxium</name>
    <dbReference type="NCBI Taxonomy" id="2282107"/>
    <lineage>
        <taxon>Eukaryota</taxon>
        <taxon>Fungi</taxon>
        <taxon>Dikarya</taxon>
        <taxon>Basidiomycota</taxon>
        <taxon>Agaricomycotina</taxon>
        <taxon>Agaricomycetes</taxon>
        <taxon>Hymenochaetales</taxon>
        <taxon>Hymenochaetaceae</taxon>
        <taxon>Pyrrhoderma</taxon>
    </lineage>
</organism>